<dbReference type="Gene3D" id="3.40.630.10">
    <property type="entry name" value="Zn peptidases"/>
    <property type="match status" value="1"/>
</dbReference>
<dbReference type="InterPro" id="IPR011650">
    <property type="entry name" value="Peptidase_M20_dimer"/>
</dbReference>
<dbReference type="CDD" id="cd03886">
    <property type="entry name" value="M20_Acy1"/>
    <property type="match status" value="1"/>
</dbReference>
<keyword evidence="5" id="KW-1185">Reference proteome</keyword>
<evidence type="ECO:0000313" key="4">
    <source>
        <dbReference type="EMBL" id="RGE87949.1"/>
    </source>
</evidence>
<feature type="binding site" evidence="2">
    <location>
        <position position="102"/>
    </location>
    <ligand>
        <name>Mn(2+)</name>
        <dbReference type="ChEBI" id="CHEBI:29035"/>
        <label>2</label>
    </ligand>
</feature>
<dbReference type="Pfam" id="PF01546">
    <property type="entry name" value="Peptidase_M20"/>
    <property type="match status" value="1"/>
</dbReference>
<dbReference type="NCBIfam" id="TIGR01891">
    <property type="entry name" value="amidohydrolases"/>
    <property type="match status" value="1"/>
</dbReference>
<dbReference type="GO" id="GO:0046872">
    <property type="term" value="F:metal ion binding"/>
    <property type="evidence" value="ECO:0007669"/>
    <property type="project" value="UniProtKB-KW"/>
</dbReference>
<name>A0A3E3K3A9_9FIRM</name>
<dbReference type="Proteomes" id="UP000261080">
    <property type="component" value="Unassembled WGS sequence"/>
</dbReference>
<dbReference type="PANTHER" id="PTHR11014:SF63">
    <property type="entry name" value="METALLOPEPTIDASE, PUTATIVE (AFU_ORTHOLOGUE AFUA_6G09600)-RELATED"/>
    <property type="match status" value="1"/>
</dbReference>
<keyword evidence="1 4" id="KW-0378">Hydrolase</keyword>
<reference evidence="4 5" key="1">
    <citation type="submission" date="2018-08" db="EMBL/GenBank/DDBJ databases">
        <title>A genome reference for cultivated species of the human gut microbiota.</title>
        <authorList>
            <person name="Zou Y."/>
            <person name="Xue W."/>
            <person name="Luo G."/>
        </authorList>
    </citation>
    <scope>NUCLEOTIDE SEQUENCE [LARGE SCALE GENOMIC DNA]</scope>
    <source>
        <strain evidence="4 5">AF37-2AT</strain>
    </source>
</reference>
<keyword evidence="2" id="KW-0464">Manganese</keyword>
<dbReference type="Gene3D" id="3.30.70.360">
    <property type="match status" value="1"/>
</dbReference>
<evidence type="ECO:0000256" key="1">
    <source>
        <dbReference type="ARBA" id="ARBA00022801"/>
    </source>
</evidence>
<feature type="binding site" evidence="2">
    <location>
        <position position="100"/>
    </location>
    <ligand>
        <name>Mn(2+)</name>
        <dbReference type="ChEBI" id="CHEBI:29035"/>
        <label>2</label>
    </ligand>
</feature>
<sequence length="389" mass="43022">MNHFLERAKQLEAQMQEDRHYLHKHAEAGEHLPETVSYVMNRLREIGLEPEEICPSGISACIKGAYPGKTMLLRADMDALPMEETNDLPFHSETNAAHNCGHDLHTAMLLGAAQILFEHRNDLHGNVKLMFQPAEELFIGSRKMIEAGILSNPHVDVAMGMHVMLDTTVPSLNYGTGYMTSSCNGFKITVHGSGCHGAMPHLGIDPINAGLHIYSAFQNLIARECDPSEKVSLTFGAFQAGSTTNIVPDQAILMGTLRTYNKQLRKQLVKRMQEICEYTGKAFHVSVDYVTVSDVPSTYSDPELTTDLAEYASDIIPDFICDTNYKVTPSDDFAFISEQVPTAYFMIGCQVEGCSVQHHNPGVLFDEAVLPYGAATHAACAFHWLNKEN</sequence>
<dbReference type="InterPro" id="IPR036264">
    <property type="entry name" value="Bact_exopeptidase_dim_dom"/>
</dbReference>
<accession>A0A3E3K3A9</accession>
<dbReference type="FunFam" id="3.30.70.360:FF:000001">
    <property type="entry name" value="N-acetyldiaminopimelate deacetylase"/>
    <property type="match status" value="1"/>
</dbReference>
<dbReference type="GeneID" id="97191602"/>
<dbReference type="SUPFAM" id="SSF53187">
    <property type="entry name" value="Zn-dependent exopeptidases"/>
    <property type="match status" value="1"/>
</dbReference>
<dbReference type="Pfam" id="PF07687">
    <property type="entry name" value="M20_dimer"/>
    <property type="match status" value="1"/>
</dbReference>
<comment type="cofactor">
    <cofactor evidence="2">
        <name>Mn(2+)</name>
        <dbReference type="ChEBI" id="CHEBI:29035"/>
    </cofactor>
    <text evidence="2">The Mn(2+) ion enhances activity.</text>
</comment>
<keyword evidence="2" id="KW-0479">Metal-binding</keyword>
<dbReference type="SUPFAM" id="SSF55031">
    <property type="entry name" value="Bacterial exopeptidase dimerisation domain"/>
    <property type="match status" value="1"/>
</dbReference>
<evidence type="ECO:0000313" key="5">
    <source>
        <dbReference type="Proteomes" id="UP000261080"/>
    </source>
</evidence>
<evidence type="ECO:0000259" key="3">
    <source>
        <dbReference type="Pfam" id="PF07687"/>
    </source>
</evidence>
<organism evidence="4 5">
    <name type="scientific">Sellimonas intestinalis</name>
    <dbReference type="NCBI Taxonomy" id="1653434"/>
    <lineage>
        <taxon>Bacteria</taxon>
        <taxon>Bacillati</taxon>
        <taxon>Bacillota</taxon>
        <taxon>Clostridia</taxon>
        <taxon>Lachnospirales</taxon>
        <taxon>Lachnospiraceae</taxon>
        <taxon>Sellimonas</taxon>
    </lineage>
</organism>
<dbReference type="InterPro" id="IPR002933">
    <property type="entry name" value="Peptidase_M20"/>
</dbReference>
<feature type="binding site" evidence="2">
    <location>
        <position position="162"/>
    </location>
    <ligand>
        <name>Mn(2+)</name>
        <dbReference type="ChEBI" id="CHEBI:29035"/>
        <label>2</label>
    </ligand>
</feature>
<proteinExistence type="predicted"/>
<evidence type="ECO:0000256" key="2">
    <source>
        <dbReference type="PIRSR" id="PIRSR005962-1"/>
    </source>
</evidence>
<dbReference type="EMBL" id="QVLX01000003">
    <property type="protein sequence ID" value="RGE87949.1"/>
    <property type="molecule type" value="Genomic_DNA"/>
</dbReference>
<dbReference type="InterPro" id="IPR017439">
    <property type="entry name" value="Amidohydrolase"/>
</dbReference>
<feature type="domain" description="Peptidase M20 dimerisation" evidence="3">
    <location>
        <begin position="185"/>
        <end position="280"/>
    </location>
</feature>
<protein>
    <submittedName>
        <fullName evidence="4">Amidohydrolase</fullName>
    </submittedName>
</protein>
<feature type="binding site" evidence="2">
    <location>
        <position position="136"/>
    </location>
    <ligand>
        <name>Mn(2+)</name>
        <dbReference type="ChEBI" id="CHEBI:29035"/>
        <label>2</label>
    </ligand>
</feature>
<feature type="binding site" evidence="2">
    <location>
        <position position="359"/>
    </location>
    <ligand>
        <name>Mn(2+)</name>
        <dbReference type="ChEBI" id="CHEBI:29035"/>
        <label>2</label>
    </ligand>
</feature>
<dbReference type="AlphaFoldDB" id="A0A3E3K3A9"/>
<dbReference type="GO" id="GO:0019877">
    <property type="term" value="P:diaminopimelate biosynthetic process"/>
    <property type="evidence" value="ECO:0007669"/>
    <property type="project" value="UniProtKB-ARBA"/>
</dbReference>
<dbReference type="OrthoDB" id="9776731at2"/>
<gene>
    <name evidence="4" type="ORF">DW016_07540</name>
</gene>
<dbReference type="RefSeq" id="WP_053768758.1">
    <property type="nucleotide sequence ID" value="NZ_BAABYU010000001.1"/>
</dbReference>
<dbReference type="PANTHER" id="PTHR11014">
    <property type="entry name" value="PEPTIDASE M20 FAMILY MEMBER"/>
    <property type="match status" value="1"/>
</dbReference>
<dbReference type="GO" id="GO:0050118">
    <property type="term" value="F:N-acetyldiaminopimelate deacetylase activity"/>
    <property type="evidence" value="ECO:0007669"/>
    <property type="project" value="UniProtKB-ARBA"/>
</dbReference>
<comment type="caution">
    <text evidence="4">The sequence shown here is derived from an EMBL/GenBank/DDBJ whole genome shotgun (WGS) entry which is preliminary data.</text>
</comment>
<dbReference type="PIRSF" id="PIRSF005962">
    <property type="entry name" value="Pept_M20D_amidohydro"/>
    <property type="match status" value="1"/>
</dbReference>